<evidence type="ECO:0000313" key="1">
    <source>
        <dbReference type="EMBL" id="MCW1886844.1"/>
    </source>
</evidence>
<dbReference type="Proteomes" id="UP001207930">
    <property type="component" value="Unassembled WGS sequence"/>
</dbReference>
<proteinExistence type="predicted"/>
<organism evidence="1 2">
    <name type="scientific">Luteolibacter flavescens</name>
    <dbReference type="NCBI Taxonomy" id="1859460"/>
    <lineage>
        <taxon>Bacteria</taxon>
        <taxon>Pseudomonadati</taxon>
        <taxon>Verrucomicrobiota</taxon>
        <taxon>Verrucomicrobiia</taxon>
        <taxon>Verrucomicrobiales</taxon>
        <taxon>Verrucomicrobiaceae</taxon>
        <taxon>Luteolibacter</taxon>
    </lineage>
</organism>
<reference evidence="1 2" key="1">
    <citation type="submission" date="2022-10" db="EMBL/GenBank/DDBJ databases">
        <title>Luteolibacter flavescens strain MCCC 1K03193, whole genome shotgun sequencing project.</title>
        <authorList>
            <person name="Zhao G."/>
            <person name="Shen L."/>
        </authorList>
    </citation>
    <scope>NUCLEOTIDE SEQUENCE [LARGE SCALE GENOMIC DNA]</scope>
    <source>
        <strain evidence="1 2">MCCC 1K03193</strain>
    </source>
</reference>
<dbReference type="EMBL" id="JAPDDS010000012">
    <property type="protein sequence ID" value="MCW1886844.1"/>
    <property type="molecule type" value="Genomic_DNA"/>
</dbReference>
<name>A0ABT3FU71_9BACT</name>
<keyword evidence="2" id="KW-1185">Reference proteome</keyword>
<accession>A0ABT3FU71</accession>
<evidence type="ECO:0000313" key="2">
    <source>
        <dbReference type="Proteomes" id="UP001207930"/>
    </source>
</evidence>
<sequence>MILEGKPFRMITSGSVSREEAAARFDFLAEGVRGRRASLKEFTHTDPDFVFWIYPDGRLFDAKDAHIRNYPKGHAHILKDKPEYGGFLRGRVATRHGHQLIVVYCREDALFRDTGRMIQFLKGITHLPVPLEPAALVVSDNADIYGTLDDIEDRIAAISDESKSPLTSP</sequence>
<protein>
    <submittedName>
        <fullName evidence="1">Uncharacterized protein</fullName>
    </submittedName>
</protein>
<comment type="caution">
    <text evidence="1">The sequence shown here is derived from an EMBL/GenBank/DDBJ whole genome shotgun (WGS) entry which is preliminary data.</text>
</comment>
<gene>
    <name evidence="1" type="ORF">OKA04_19040</name>
</gene>
<dbReference type="RefSeq" id="WP_264502797.1">
    <property type="nucleotide sequence ID" value="NZ_JAPDDS010000012.1"/>
</dbReference>